<accession>A0A546XM50</accession>
<keyword evidence="1" id="KW-0732">Signal</keyword>
<gene>
    <name evidence="2" type="ORF">EXN68_08690</name>
</gene>
<evidence type="ECO:0000313" key="3">
    <source>
        <dbReference type="Proteomes" id="UP000315434"/>
    </source>
</evidence>
<dbReference type="AlphaFoldDB" id="A0A546XM50"/>
<proteinExistence type="predicted"/>
<evidence type="ECO:0000313" key="2">
    <source>
        <dbReference type="EMBL" id="TRB01840.1"/>
    </source>
</evidence>
<reference evidence="2 3" key="1">
    <citation type="journal article" date="2019" name="Appl. Microbiol. Biotechnol.">
        <title>Differential efficiency of wild type rhizogenic strains for rol gene transformation of plants.</title>
        <authorList>
            <person name="Desmet S."/>
            <person name="De Keyser E."/>
            <person name="Van Vaerenbergh J."/>
            <person name="Baeyen S."/>
            <person name="Van Huylenbroeck J."/>
            <person name="Geelen D."/>
            <person name="Dhooghe E."/>
        </authorList>
    </citation>
    <scope>NUCLEOTIDE SEQUENCE [LARGE SCALE GENOMIC DNA]</scope>
    <source>
        <strain evidence="2 3">GBBC3284</strain>
    </source>
</reference>
<feature type="chain" id="PRO_5021729899" evidence="1">
    <location>
        <begin position="23"/>
        <end position="114"/>
    </location>
</feature>
<dbReference type="Proteomes" id="UP000315434">
    <property type="component" value="Unassembled WGS sequence"/>
</dbReference>
<evidence type="ECO:0000256" key="1">
    <source>
        <dbReference type="SAM" id="SignalP"/>
    </source>
</evidence>
<name>A0A546XM50_RHIRH</name>
<organism evidence="2 3">
    <name type="scientific">Rhizobium rhizogenes</name>
    <name type="common">Agrobacterium rhizogenes</name>
    <dbReference type="NCBI Taxonomy" id="359"/>
    <lineage>
        <taxon>Bacteria</taxon>
        <taxon>Pseudomonadati</taxon>
        <taxon>Pseudomonadota</taxon>
        <taxon>Alphaproteobacteria</taxon>
        <taxon>Hyphomicrobiales</taxon>
        <taxon>Rhizobiaceae</taxon>
        <taxon>Rhizobium/Agrobacterium group</taxon>
        <taxon>Rhizobium</taxon>
    </lineage>
</organism>
<dbReference type="EMBL" id="SGNY01000002">
    <property type="protein sequence ID" value="TRB01840.1"/>
    <property type="molecule type" value="Genomic_DNA"/>
</dbReference>
<comment type="caution">
    <text evidence="2">The sequence shown here is derived from an EMBL/GenBank/DDBJ whole genome shotgun (WGS) entry which is preliminary data.</text>
</comment>
<protein>
    <submittedName>
        <fullName evidence="2">Uncharacterized protein</fullName>
    </submittedName>
</protein>
<dbReference type="PROSITE" id="PS51257">
    <property type="entry name" value="PROKAR_LIPOPROTEIN"/>
    <property type="match status" value="1"/>
</dbReference>
<dbReference type="OrthoDB" id="7871245at2"/>
<feature type="signal peptide" evidence="1">
    <location>
        <begin position="1"/>
        <end position="22"/>
    </location>
</feature>
<sequence>MPMRLILTVLFLFLACTATALAHESHKGFKYESYCCNGDAQTGDCQMIPTRSVRVTPDGYEVSLAPGDHRMVTRRHVFNWSQSEARRSEDGEYHLCLFPDEDTPRCFYAPDMGY</sequence>